<evidence type="ECO:0000313" key="3">
    <source>
        <dbReference type="Proteomes" id="UP001642360"/>
    </source>
</evidence>
<dbReference type="InterPro" id="IPR036928">
    <property type="entry name" value="AS_sf"/>
</dbReference>
<dbReference type="PANTHER" id="PTHR11895:SF7">
    <property type="entry name" value="GLUTAMYL-TRNA(GLN) AMIDOTRANSFERASE SUBUNIT A, MITOCHONDRIAL"/>
    <property type="match status" value="1"/>
</dbReference>
<organism evidence="2 3">
    <name type="scientific">Ilex paraguariensis</name>
    <name type="common">yerba mate</name>
    <dbReference type="NCBI Taxonomy" id="185542"/>
    <lineage>
        <taxon>Eukaryota</taxon>
        <taxon>Viridiplantae</taxon>
        <taxon>Streptophyta</taxon>
        <taxon>Embryophyta</taxon>
        <taxon>Tracheophyta</taxon>
        <taxon>Spermatophyta</taxon>
        <taxon>Magnoliopsida</taxon>
        <taxon>eudicotyledons</taxon>
        <taxon>Gunneridae</taxon>
        <taxon>Pentapetalae</taxon>
        <taxon>asterids</taxon>
        <taxon>campanulids</taxon>
        <taxon>Aquifoliales</taxon>
        <taxon>Aquifoliaceae</taxon>
        <taxon>Ilex</taxon>
    </lineage>
</organism>
<reference evidence="2 3" key="1">
    <citation type="submission" date="2024-02" db="EMBL/GenBank/DDBJ databases">
        <authorList>
            <person name="Vignale AGUSTIN F."/>
            <person name="Sosa J E."/>
            <person name="Modenutti C."/>
        </authorList>
    </citation>
    <scope>NUCLEOTIDE SEQUENCE [LARGE SCALE GENOMIC DNA]</scope>
</reference>
<evidence type="ECO:0000259" key="1">
    <source>
        <dbReference type="Pfam" id="PF01425"/>
    </source>
</evidence>
<evidence type="ECO:0000313" key="2">
    <source>
        <dbReference type="EMBL" id="CAK9158911.1"/>
    </source>
</evidence>
<dbReference type="AlphaFoldDB" id="A0ABC8SNZ2"/>
<sequence>MALHASDPSILLVMEAKTSFRELPMLYQSTIYIGRFGTRTYFQSSFHRTRPDGRRVRTLVQKSFKTALDENDILISPAAPSAAYKIGEKKSDPLAMYAGDIMTVNINLAGLPALVLPCGLVQGGSAGLPVGIQMIGAAFDEVGG</sequence>
<dbReference type="PANTHER" id="PTHR11895">
    <property type="entry name" value="TRANSAMIDASE"/>
    <property type="match status" value="1"/>
</dbReference>
<dbReference type="InterPro" id="IPR023631">
    <property type="entry name" value="Amidase_dom"/>
</dbReference>
<keyword evidence="3" id="KW-1185">Reference proteome</keyword>
<name>A0ABC8SNZ2_9AQUA</name>
<accession>A0ABC8SNZ2</accession>
<dbReference type="Pfam" id="PF01425">
    <property type="entry name" value="Amidase"/>
    <property type="match status" value="1"/>
</dbReference>
<feature type="domain" description="Amidase" evidence="1">
    <location>
        <begin position="48"/>
        <end position="141"/>
    </location>
</feature>
<dbReference type="SUPFAM" id="SSF75304">
    <property type="entry name" value="Amidase signature (AS) enzymes"/>
    <property type="match status" value="1"/>
</dbReference>
<dbReference type="EMBL" id="CAUOFW020003269">
    <property type="protein sequence ID" value="CAK9158911.1"/>
    <property type="molecule type" value="Genomic_DNA"/>
</dbReference>
<proteinExistence type="predicted"/>
<dbReference type="InterPro" id="IPR000120">
    <property type="entry name" value="Amidase"/>
</dbReference>
<comment type="caution">
    <text evidence="2">The sequence shown here is derived from an EMBL/GenBank/DDBJ whole genome shotgun (WGS) entry which is preliminary data.</text>
</comment>
<protein>
    <recommendedName>
        <fullName evidence="1">Amidase domain-containing protein</fullName>
    </recommendedName>
</protein>
<dbReference type="Gene3D" id="3.90.1300.10">
    <property type="entry name" value="Amidase signature (AS) domain"/>
    <property type="match status" value="1"/>
</dbReference>
<gene>
    <name evidence="2" type="ORF">ILEXP_LOCUS27575</name>
</gene>
<dbReference type="Proteomes" id="UP001642360">
    <property type="component" value="Unassembled WGS sequence"/>
</dbReference>